<feature type="domain" description="Cytochrome c" evidence="9">
    <location>
        <begin position="49"/>
        <end position="168"/>
    </location>
</feature>
<keyword evidence="6 7" id="KW-0408">Iron</keyword>
<dbReference type="EMBL" id="JBHRTL010000004">
    <property type="protein sequence ID" value="MFC3154212.1"/>
    <property type="molecule type" value="Genomic_DNA"/>
</dbReference>
<dbReference type="PANTHER" id="PTHR30600">
    <property type="entry name" value="CYTOCHROME C PEROXIDASE-RELATED"/>
    <property type="match status" value="1"/>
</dbReference>
<dbReference type="PROSITE" id="PS51007">
    <property type="entry name" value="CYTC"/>
    <property type="match status" value="2"/>
</dbReference>
<feature type="domain" description="Cytochrome c" evidence="9">
    <location>
        <begin position="267"/>
        <end position="413"/>
    </location>
</feature>
<accession>A0ABV7HSA2</accession>
<dbReference type="RefSeq" id="WP_382414347.1">
    <property type="nucleotide sequence ID" value="NZ_AP031500.1"/>
</dbReference>
<reference evidence="11" key="1">
    <citation type="journal article" date="2019" name="Int. J. Syst. Evol. Microbiol.">
        <title>The Global Catalogue of Microorganisms (GCM) 10K type strain sequencing project: providing services to taxonomists for standard genome sequencing and annotation.</title>
        <authorList>
            <consortium name="The Broad Institute Genomics Platform"/>
            <consortium name="The Broad Institute Genome Sequencing Center for Infectious Disease"/>
            <person name="Wu L."/>
            <person name="Ma J."/>
        </authorList>
    </citation>
    <scope>NUCLEOTIDE SEQUENCE [LARGE SCALE GENOMIC DNA]</scope>
    <source>
        <strain evidence="11">KCTC 52141</strain>
    </source>
</reference>
<protein>
    <submittedName>
        <fullName evidence="10">His-Xaa-Ser system-associated MauG-like protein</fullName>
    </submittedName>
</protein>
<evidence type="ECO:0000256" key="4">
    <source>
        <dbReference type="ARBA" id="ARBA00022729"/>
    </source>
</evidence>
<dbReference type="NCBIfam" id="TIGR03981">
    <property type="entry name" value="SAM_quin_mod"/>
    <property type="match status" value="1"/>
</dbReference>
<dbReference type="InterPro" id="IPR051395">
    <property type="entry name" value="Cytochrome_c_Peroxidase/MauG"/>
</dbReference>
<evidence type="ECO:0000259" key="9">
    <source>
        <dbReference type="PROSITE" id="PS51007"/>
    </source>
</evidence>
<proteinExistence type="predicted"/>
<evidence type="ECO:0000256" key="7">
    <source>
        <dbReference type="PROSITE-ProRule" id="PRU00433"/>
    </source>
</evidence>
<evidence type="ECO:0000256" key="8">
    <source>
        <dbReference type="SAM" id="SignalP"/>
    </source>
</evidence>
<dbReference type="PANTHER" id="PTHR30600:SF10">
    <property type="entry name" value="BLL6722 PROTEIN"/>
    <property type="match status" value="1"/>
</dbReference>
<keyword evidence="3 7" id="KW-0479">Metal-binding</keyword>
<dbReference type="Gene3D" id="1.10.760.10">
    <property type="entry name" value="Cytochrome c-like domain"/>
    <property type="match status" value="2"/>
</dbReference>
<dbReference type="InterPro" id="IPR023893">
    <property type="entry name" value="MauG-like"/>
</dbReference>
<keyword evidence="2 7" id="KW-0349">Heme</keyword>
<evidence type="ECO:0000313" key="11">
    <source>
        <dbReference type="Proteomes" id="UP001595548"/>
    </source>
</evidence>
<evidence type="ECO:0000256" key="1">
    <source>
        <dbReference type="ARBA" id="ARBA00004196"/>
    </source>
</evidence>
<keyword evidence="4 8" id="KW-0732">Signal</keyword>
<evidence type="ECO:0000313" key="10">
    <source>
        <dbReference type="EMBL" id="MFC3154212.1"/>
    </source>
</evidence>
<comment type="caution">
    <text evidence="10">The sequence shown here is derived from an EMBL/GenBank/DDBJ whole genome shotgun (WGS) entry which is preliminary data.</text>
</comment>
<dbReference type="InterPro" id="IPR009056">
    <property type="entry name" value="Cyt_c-like_dom"/>
</dbReference>
<dbReference type="Pfam" id="PF03150">
    <property type="entry name" value="CCP_MauG"/>
    <property type="match status" value="1"/>
</dbReference>
<evidence type="ECO:0000256" key="6">
    <source>
        <dbReference type="ARBA" id="ARBA00023004"/>
    </source>
</evidence>
<evidence type="ECO:0000256" key="3">
    <source>
        <dbReference type="ARBA" id="ARBA00022723"/>
    </source>
</evidence>
<evidence type="ECO:0000256" key="5">
    <source>
        <dbReference type="ARBA" id="ARBA00023002"/>
    </source>
</evidence>
<keyword evidence="11" id="KW-1185">Reference proteome</keyword>
<evidence type="ECO:0000256" key="2">
    <source>
        <dbReference type="ARBA" id="ARBA00022617"/>
    </source>
</evidence>
<sequence>MRFIIFILFLIANFQAYAVDHDQVLQKVIEIYQLKKSSCDVNTALINKNLIPLGKLLFESKILSGSGDTSCATCHIDKHSLADALPMSVGVGGSGEGHERLNSNGIVVARNAFTLFGRSTADFNTFFWDGMVQEIEGKIVSPIGNGYTYGFKSPLSVAAIMPLLARDEFLGERRLLFNNQHIESIDDQYYFDRFLATNQIIRSIPLSSNSPDLGVLNHELKLIGVDTLSLPLVGNALASFITQKTLTECEPSDWDHYLAGDLRAISATQKEGATIFFGKGRCSGCHNGALYTDFGFHSLGVPQGELGPYLHRQDIGRATVTFDLDDRYRFRTPPLIRVSQTEPYGHSGAFSSLEEVVLFHINPIPFFEKYGWTSEREELTYGRILSTRSEILGFIDISSNEELSSVVEFLKAL</sequence>
<keyword evidence="5" id="KW-0560">Oxidoreductase</keyword>
<dbReference type="SUPFAM" id="SSF46626">
    <property type="entry name" value="Cytochrome c"/>
    <property type="match status" value="2"/>
</dbReference>
<feature type="signal peptide" evidence="8">
    <location>
        <begin position="1"/>
        <end position="18"/>
    </location>
</feature>
<feature type="chain" id="PRO_5047538743" evidence="8">
    <location>
        <begin position="19"/>
        <end position="413"/>
    </location>
</feature>
<dbReference type="Proteomes" id="UP001595548">
    <property type="component" value="Unassembled WGS sequence"/>
</dbReference>
<dbReference type="InterPro" id="IPR004852">
    <property type="entry name" value="Di-haem_cyt_c_peroxidsae"/>
</dbReference>
<name>A0ABV7HSA2_9GAMM</name>
<dbReference type="InterPro" id="IPR036909">
    <property type="entry name" value="Cyt_c-like_dom_sf"/>
</dbReference>
<gene>
    <name evidence="10" type="ORF">ACFOEB_03285</name>
</gene>
<comment type="subcellular location">
    <subcellularLocation>
        <location evidence="1">Cell envelope</location>
    </subcellularLocation>
</comment>
<organism evidence="10 11">
    <name type="scientific">Gilvimarinus japonicus</name>
    <dbReference type="NCBI Taxonomy" id="1796469"/>
    <lineage>
        <taxon>Bacteria</taxon>
        <taxon>Pseudomonadati</taxon>
        <taxon>Pseudomonadota</taxon>
        <taxon>Gammaproteobacteria</taxon>
        <taxon>Cellvibrionales</taxon>
        <taxon>Cellvibrionaceae</taxon>
        <taxon>Gilvimarinus</taxon>
    </lineage>
</organism>